<sequence>LFCQAGAAVSAVVESPGFDPRNFLWSVLCDEWKIETRVDLIRLPWLLAYGQHRRGSTARGMLTLYPHSVFARFLISSDSLGQLPNFFGQFCATCKAICTLVSRAVRIRSDQRIGLPPRGLFPSTLPVPTIFSRSPHALLAM</sequence>
<dbReference type="Proteomes" id="UP000838756">
    <property type="component" value="Unassembled WGS sequence"/>
</dbReference>
<name>A0A8S4QKD5_9NEOP</name>
<protein>
    <submittedName>
        <fullName evidence="1">Jg25475 protein</fullName>
    </submittedName>
</protein>
<evidence type="ECO:0000313" key="1">
    <source>
        <dbReference type="EMBL" id="CAH2211350.1"/>
    </source>
</evidence>
<keyword evidence="2" id="KW-1185">Reference proteome</keyword>
<accession>A0A8S4QKD5</accession>
<dbReference type="AlphaFoldDB" id="A0A8S4QKD5"/>
<reference evidence="1" key="1">
    <citation type="submission" date="2022-03" db="EMBL/GenBank/DDBJ databases">
        <authorList>
            <person name="Lindestad O."/>
        </authorList>
    </citation>
    <scope>NUCLEOTIDE SEQUENCE</scope>
</reference>
<comment type="caution">
    <text evidence="1">The sequence shown here is derived from an EMBL/GenBank/DDBJ whole genome shotgun (WGS) entry which is preliminary data.</text>
</comment>
<dbReference type="EMBL" id="CAKXAJ010009956">
    <property type="protein sequence ID" value="CAH2211350.1"/>
    <property type="molecule type" value="Genomic_DNA"/>
</dbReference>
<feature type="non-terminal residue" evidence="1">
    <location>
        <position position="1"/>
    </location>
</feature>
<organism evidence="1 2">
    <name type="scientific">Pararge aegeria aegeria</name>
    <dbReference type="NCBI Taxonomy" id="348720"/>
    <lineage>
        <taxon>Eukaryota</taxon>
        <taxon>Metazoa</taxon>
        <taxon>Ecdysozoa</taxon>
        <taxon>Arthropoda</taxon>
        <taxon>Hexapoda</taxon>
        <taxon>Insecta</taxon>
        <taxon>Pterygota</taxon>
        <taxon>Neoptera</taxon>
        <taxon>Endopterygota</taxon>
        <taxon>Lepidoptera</taxon>
        <taxon>Glossata</taxon>
        <taxon>Ditrysia</taxon>
        <taxon>Papilionoidea</taxon>
        <taxon>Nymphalidae</taxon>
        <taxon>Satyrinae</taxon>
        <taxon>Satyrini</taxon>
        <taxon>Parargina</taxon>
        <taxon>Pararge</taxon>
    </lineage>
</organism>
<proteinExistence type="predicted"/>
<evidence type="ECO:0000313" key="2">
    <source>
        <dbReference type="Proteomes" id="UP000838756"/>
    </source>
</evidence>
<gene>
    <name evidence="1" type="primary">jg25475</name>
    <name evidence="1" type="ORF">PAEG_LOCUS3167</name>
</gene>